<keyword evidence="1" id="KW-0812">Transmembrane</keyword>
<comment type="caution">
    <text evidence="2">The sequence shown here is derived from an EMBL/GenBank/DDBJ whole genome shotgun (WGS) entry which is preliminary data.</text>
</comment>
<dbReference type="EMBL" id="LVYD01000051">
    <property type="protein sequence ID" value="OQP62411.1"/>
    <property type="molecule type" value="Genomic_DNA"/>
</dbReference>
<protein>
    <submittedName>
        <fullName evidence="2">Uncharacterized protein</fullName>
    </submittedName>
</protein>
<dbReference type="OrthoDB" id="635644at2"/>
<name>A0A1V9FVP3_9BACT</name>
<dbReference type="RefSeq" id="WP_081149444.1">
    <property type="nucleotide sequence ID" value="NZ_LVYD01000051.1"/>
</dbReference>
<dbReference type="Proteomes" id="UP000192796">
    <property type="component" value="Unassembled WGS sequence"/>
</dbReference>
<keyword evidence="3" id="KW-1185">Reference proteome</keyword>
<organism evidence="2 3">
    <name type="scientific">Niastella vici</name>
    <dbReference type="NCBI Taxonomy" id="1703345"/>
    <lineage>
        <taxon>Bacteria</taxon>
        <taxon>Pseudomonadati</taxon>
        <taxon>Bacteroidota</taxon>
        <taxon>Chitinophagia</taxon>
        <taxon>Chitinophagales</taxon>
        <taxon>Chitinophagaceae</taxon>
        <taxon>Niastella</taxon>
    </lineage>
</organism>
<keyword evidence="1" id="KW-0472">Membrane</keyword>
<gene>
    <name evidence="2" type="ORF">A3860_29070</name>
</gene>
<feature type="transmembrane region" description="Helical" evidence="1">
    <location>
        <begin position="45"/>
        <end position="64"/>
    </location>
</feature>
<reference evidence="2 3" key="1">
    <citation type="submission" date="2016-03" db="EMBL/GenBank/DDBJ databases">
        <title>Niastella vici sp. nov., isolated from farmland soil.</title>
        <authorList>
            <person name="Chen L."/>
            <person name="Wang D."/>
            <person name="Yang S."/>
            <person name="Wang G."/>
        </authorList>
    </citation>
    <scope>NUCLEOTIDE SEQUENCE [LARGE SCALE GENOMIC DNA]</scope>
    <source>
        <strain evidence="2 3">DJ57</strain>
    </source>
</reference>
<sequence length="357" mass="40467">MAPISKGKFNSRQWVLILILCAMMSVISFYIFQHAFAFRYVQVDVLVAATSLTLFFVFILLVTMQGFKAVDIYEDQLKVKWRFTSRIINKEDITAFSETARKQINYLIIKTTGEDVVLPEPLINNHPDLILQLQKWKIKRKFDLPVTRHSRIENRGVGTVLMVVGAFLLGFTIKSVISPELSVDGSKLITLSGRLSMPPEVKSTSGRNNSGYVKLYLLEYPGIMFHIDEVGFNSIKMKQLLAATRGTPAELSILKHEYGVKIKKTEAPGYFETHYEWTTIYTYSVTLNGEQLLTVDSYNESKHSLDNSNKKWSVLIAIVSLSMFVYGFILYRHRNKVPVTATAAVAPPPVKSIPDKI</sequence>
<evidence type="ECO:0000313" key="2">
    <source>
        <dbReference type="EMBL" id="OQP62411.1"/>
    </source>
</evidence>
<evidence type="ECO:0000313" key="3">
    <source>
        <dbReference type="Proteomes" id="UP000192796"/>
    </source>
</evidence>
<dbReference type="AlphaFoldDB" id="A0A1V9FVP3"/>
<feature type="transmembrane region" description="Helical" evidence="1">
    <location>
        <begin position="312"/>
        <end position="331"/>
    </location>
</feature>
<feature type="transmembrane region" description="Helical" evidence="1">
    <location>
        <begin position="14"/>
        <end position="33"/>
    </location>
</feature>
<keyword evidence="1" id="KW-1133">Transmembrane helix</keyword>
<proteinExistence type="predicted"/>
<evidence type="ECO:0000256" key="1">
    <source>
        <dbReference type="SAM" id="Phobius"/>
    </source>
</evidence>
<feature type="transmembrane region" description="Helical" evidence="1">
    <location>
        <begin position="157"/>
        <end position="177"/>
    </location>
</feature>
<accession>A0A1V9FVP3</accession>